<dbReference type="InterPro" id="IPR000866">
    <property type="entry name" value="AhpC/TSA"/>
</dbReference>
<evidence type="ECO:0000313" key="8">
    <source>
        <dbReference type="EMBL" id="CAI9977772.1"/>
    </source>
</evidence>
<dbReference type="GO" id="GO:0045454">
    <property type="term" value="P:cell redox homeostasis"/>
    <property type="evidence" value="ECO:0007669"/>
    <property type="project" value="TreeGrafter"/>
</dbReference>
<evidence type="ECO:0000256" key="6">
    <source>
        <dbReference type="ARBA" id="ARBA00023284"/>
    </source>
</evidence>
<dbReference type="GO" id="GO:0005829">
    <property type="term" value="C:cytosol"/>
    <property type="evidence" value="ECO:0007669"/>
    <property type="project" value="TreeGrafter"/>
</dbReference>
<evidence type="ECO:0000259" key="7">
    <source>
        <dbReference type="PROSITE" id="PS51352"/>
    </source>
</evidence>
<evidence type="ECO:0000256" key="4">
    <source>
        <dbReference type="ARBA" id="ARBA00023002"/>
    </source>
</evidence>
<evidence type="ECO:0000256" key="2">
    <source>
        <dbReference type="ARBA" id="ARBA00009796"/>
    </source>
</evidence>
<sequence length="282" mass="32066">MNKKIKQVKLSCNINNTQLVQINTAHEKSRLRTKQFLSLFKRLTFAGLGQLRICRFRSYIAISSINVTHTFTTVLTHHSTIIRMPIPQPGSPAPDFEVTVLTPDMTFAKRKLADYKGKYLVVMFYPLDFTFVCPSEIIQFTDAAEKLRKLNCEIIVGSCDSEFSHYAWCLQDRKEGGIGICKCDLFADKSSKMAEDYGVLIPGSGIPLRGLFIISDKGIVQSVTVNDLPVGRSLEECFRTVQAFQYADKTGNNIPCGWTPEKQEDVIIPDPEKFREYFRKHY</sequence>
<dbReference type="FunFam" id="3.40.30.10:FF:000002">
    <property type="entry name" value="Alkyl hydroperoxide reductase C"/>
    <property type="match status" value="1"/>
</dbReference>
<dbReference type="SUPFAM" id="SSF52833">
    <property type="entry name" value="Thioredoxin-like"/>
    <property type="match status" value="1"/>
</dbReference>
<dbReference type="Pfam" id="PF00578">
    <property type="entry name" value="AhpC-TSA"/>
    <property type="match status" value="1"/>
</dbReference>
<dbReference type="InterPro" id="IPR036249">
    <property type="entry name" value="Thioredoxin-like_sf"/>
</dbReference>
<evidence type="ECO:0000256" key="5">
    <source>
        <dbReference type="ARBA" id="ARBA00023157"/>
    </source>
</evidence>
<organism evidence="8">
    <name type="scientific">Hexamita inflata</name>
    <dbReference type="NCBI Taxonomy" id="28002"/>
    <lineage>
        <taxon>Eukaryota</taxon>
        <taxon>Metamonada</taxon>
        <taxon>Diplomonadida</taxon>
        <taxon>Hexamitidae</taxon>
        <taxon>Hexamitinae</taxon>
        <taxon>Hexamita</taxon>
    </lineage>
</organism>
<keyword evidence="3" id="KW-0963">Cytoplasm</keyword>
<evidence type="ECO:0000313" key="9">
    <source>
        <dbReference type="EMBL" id="CAL6033636.1"/>
    </source>
</evidence>
<dbReference type="Proteomes" id="UP001642409">
    <property type="component" value="Unassembled WGS sequence"/>
</dbReference>
<comment type="subcellular location">
    <subcellularLocation>
        <location evidence="1">Cytoplasm</location>
    </subcellularLocation>
</comment>
<dbReference type="InterPro" id="IPR019479">
    <property type="entry name" value="Peroxiredoxin_C"/>
</dbReference>
<feature type="domain" description="Thioredoxin" evidence="7">
    <location>
        <begin position="87"/>
        <end position="246"/>
    </location>
</feature>
<keyword evidence="6" id="KW-0676">Redox-active center</keyword>
<accession>A0AA86V644</accession>
<keyword evidence="5" id="KW-1015">Disulfide bond</keyword>
<protein>
    <submittedName>
        <fullName evidence="8">Peroxiredoxin</fullName>
    </submittedName>
</protein>
<comment type="caution">
    <text evidence="8">The sequence shown here is derived from an EMBL/GenBank/DDBJ whole genome shotgun (WGS) entry which is preliminary data.</text>
</comment>
<keyword evidence="4" id="KW-0560">Oxidoreductase</keyword>
<dbReference type="PANTHER" id="PTHR10681:SF128">
    <property type="entry name" value="THIOREDOXIN-DEPENDENT PEROXIDE REDUCTASE, MITOCHONDRIAL"/>
    <property type="match status" value="1"/>
</dbReference>
<keyword evidence="10" id="KW-1185">Reference proteome</keyword>
<dbReference type="EMBL" id="CAXDID020000126">
    <property type="protein sequence ID" value="CAL6033636.1"/>
    <property type="molecule type" value="Genomic_DNA"/>
</dbReference>
<dbReference type="InterPro" id="IPR013766">
    <property type="entry name" value="Thioredoxin_domain"/>
</dbReference>
<proteinExistence type="inferred from homology"/>
<dbReference type="AlphaFoldDB" id="A0AA86V644"/>
<dbReference type="Pfam" id="PF10417">
    <property type="entry name" value="1-cysPrx_C"/>
    <property type="match status" value="1"/>
</dbReference>
<dbReference type="Gene3D" id="3.40.30.10">
    <property type="entry name" value="Glutaredoxin"/>
    <property type="match status" value="1"/>
</dbReference>
<dbReference type="InterPro" id="IPR050217">
    <property type="entry name" value="Peroxiredoxin"/>
</dbReference>
<dbReference type="CDD" id="cd03015">
    <property type="entry name" value="PRX_Typ2cys"/>
    <property type="match status" value="1"/>
</dbReference>
<dbReference type="PROSITE" id="PS51352">
    <property type="entry name" value="THIOREDOXIN_2"/>
    <property type="match status" value="1"/>
</dbReference>
<name>A0AA86V644_9EUKA</name>
<reference evidence="9 10" key="2">
    <citation type="submission" date="2024-07" db="EMBL/GenBank/DDBJ databases">
        <authorList>
            <person name="Akdeniz Z."/>
        </authorList>
    </citation>
    <scope>NUCLEOTIDE SEQUENCE [LARGE SCALE GENOMIC DNA]</scope>
</reference>
<comment type="similarity">
    <text evidence="2">Belongs to the peroxiredoxin family. AhpC/Prx1 subfamily.</text>
</comment>
<dbReference type="EMBL" id="CATOUU010001180">
    <property type="protein sequence ID" value="CAI9977772.1"/>
    <property type="molecule type" value="Genomic_DNA"/>
</dbReference>
<reference evidence="8" key="1">
    <citation type="submission" date="2023-06" db="EMBL/GenBank/DDBJ databases">
        <authorList>
            <person name="Kurt Z."/>
        </authorList>
    </citation>
    <scope>NUCLEOTIDE SEQUENCE</scope>
</reference>
<evidence type="ECO:0000313" key="10">
    <source>
        <dbReference type="Proteomes" id="UP001642409"/>
    </source>
</evidence>
<dbReference type="PANTHER" id="PTHR10681">
    <property type="entry name" value="THIOREDOXIN PEROXIDASE"/>
    <property type="match status" value="1"/>
</dbReference>
<evidence type="ECO:0000256" key="3">
    <source>
        <dbReference type="ARBA" id="ARBA00022490"/>
    </source>
</evidence>
<evidence type="ECO:0000256" key="1">
    <source>
        <dbReference type="ARBA" id="ARBA00004496"/>
    </source>
</evidence>
<dbReference type="GO" id="GO:0033554">
    <property type="term" value="P:cellular response to stress"/>
    <property type="evidence" value="ECO:0007669"/>
    <property type="project" value="TreeGrafter"/>
</dbReference>
<gene>
    <name evidence="9" type="ORF">HINF_LOCUS35062</name>
    <name evidence="8" type="ORF">HINF_LOCUS65417</name>
</gene>
<dbReference type="GO" id="GO:0042744">
    <property type="term" value="P:hydrogen peroxide catabolic process"/>
    <property type="evidence" value="ECO:0007669"/>
    <property type="project" value="TreeGrafter"/>
</dbReference>
<dbReference type="GO" id="GO:0008379">
    <property type="term" value="F:thioredoxin peroxidase activity"/>
    <property type="evidence" value="ECO:0007669"/>
    <property type="project" value="TreeGrafter"/>
</dbReference>
<dbReference type="GO" id="GO:0006979">
    <property type="term" value="P:response to oxidative stress"/>
    <property type="evidence" value="ECO:0007669"/>
    <property type="project" value="TreeGrafter"/>
</dbReference>